<dbReference type="EC" id="2.6.1.9" evidence="12"/>
<evidence type="ECO:0000256" key="6">
    <source>
        <dbReference type="ARBA" id="ARBA00022576"/>
    </source>
</evidence>
<comment type="similarity">
    <text evidence="4 12">Belongs to the class-II pyridoxal-phosphate-dependent aminotransferase family. Histidinol-phosphate aminotransferase subfamily.</text>
</comment>
<keyword evidence="6 12" id="KW-0032">Aminotransferase</keyword>
<dbReference type="SUPFAM" id="SSF53383">
    <property type="entry name" value="PLP-dependent transferases"/>
    <property type="match status" value="1"/>
</dbReference>
<evidence type="ECO:0000256" key="8">
    <source>
        <dbReference type="ARBA" id="ARBA00022679"/>
    </source>
</evidence>
<name>A0A1G7XQX5_9FLAO</name>
<evidence type="ECO:0000256" key="12">
    <source>
        <dbReference type="HAMAP-Rule" id="MF_01023"/>
    </source>
</evidence>
<proteinExistence type="inferred from homology"/>
<dbReference type="InterPro" id="IPR004839">
    <property type="entry name" value="Aminotransferase_I/II_large"/>
</dbReference>
<dbReference type="Pfam" id="PF00155">
    <property type="entry name" value="Aminotran_1_2"/>
    <property type="match status" value="1"/>
</dbReference>
<sequence>MILDNLIRENVKNMSAYSSARDEFNADENNYLFLDANENPFNTDYNRYPDPYQHQLKTAISDIKQIPKENIILGNGSDEVLDLIFRAFCEPKEDEVIIMPPTYGMYEVLANLNAIKTVSVPLQKGFQIDVDSVLSSITEQTKLIFICSPNNPSGNLLQINDVKTILGKFSGLVVIDEAYIDFAANSSFISELNNYPNLIITQTFSKALAHAGIRVGMCFASERIISVLNKIKPPYNINQLSQSKALEVIQNFETYLLQIEIVKSERELLSKAFEAISWIQHIYPSESNFLLCKVDDANYRYKQLLEQKIVVRNRTNQHLCENCLRFTIGTPEQNQTLIKVLKQLDS</sequence>
<evidence type="ECO:0000256" key="10">
    <source>
        <dbReference type="ARBA" id="ARBA00023102"/>
    </source>
</evidence>
<comment type="cofactor">
    <cofactor evidence="1 12">
        <name>pyridoxal 5'-phosphate</name>
        <dbReference type="ChEBI" id="CHEBI:597326"/>
    </cofactor>
</comment>
<dbReference type="InterPro" id="IPR005861">
    <property type="entry name" value="HisP_aminotrans"/>
</dbReference>
<keyword evidence="10 12" id="KW-0368">Histidine biosynthesis</keyword>
<dbReference type="PANTHER" id="PTHR42885:SF2">
    <property type="entry name" value="HISTIDINOL-PHOSPHATE AMINOTRANSFERASE"/>
    <property type="match status" value="1"/>
</dbReference>
<dbReference type="OrthoDB" id="9813612at2"/>
<organism evidence="14 15">
    <name type="scientific">Psychroflexus sediminis</name>
    <dbReference type="NCBI Taxonomy" id="470826"/>
    <lineage>
        <taxon>Bacteria</taxon>
        <taxon>Pseudomonadati</taxon>
        <taxon>Bacteroidota</taxon>
        <taxon>Flavobacteriia</taxon>
        <taxon>Flavobacteriales</taxon>
        <taxon>Flavobacteriaceae</taxon>
        <taxon>Psychroflexus</taxon>
    </lineage>
</organism>
<dbReference type="InterPro" id="IPR015422">
    <property type="entry name" value="PyrdxlP-dep_Trfase_small"/>
</dbReference>
<dbReference type="CDD" id="cd00609">
    <property type="entry name" value="AAT_like"/>
    <property type="match status" value="1"/>
</dbReference>
<evidence type="ECO:0000256" key="9">
    <source>
        <dbReference type="ARBA" id="ARBA00022898"/>
    </source>
</evidence>
<comment type="catalytic activity">
    <reaction evidence="11 12">
        <text>L-histidinol phosphate + 2-oxoglutarate = 3-(imidazol-4-yl)-2-oxopropyl phosphate + L-glutamate</text>
        <dbReference type="Rhea" id="RHEA:23744"/>
        <dbReference type="ChEBI" id="CHEBI:16810"/>
        <dbReference type="ChEBI" id="CHEBI:29985"/>
        <dbReference type="ChEBI" id="CHEBI:57766"/>
        <dbReference type="ChEBI" id="CHEBI:57980"/>
        <dbReference type="EC" id="2.6.1.9"/>
    </reaction>
</comment>
<dbReference type="NCBIfam" id="TIGR01141">
    <property type="entry name" value="hisC"/>
    <property type="match status" value="1"/>
</dbReference>
<evidence type="ECO:0000256" key="2">
    <source>
        <dbReference type="ARBA" id="ARBA00005011"/>
    </source>
</evidence>
<dbReference type="GO" id="GO:0030170">
    <property type="term" value="F:pyridoxal phosphate binding"/>
    <property type="evidence" value="ECO:0007669"/>
    <property type="project" value="InterPro"/>
</dbReference>
<dbReference type="Proteomes" id="UP000199296">
    <property type="component" value="Unassembled WGS sequence"/>
</dbReference>
<feature type="domain" description="Aminotransferase class I/classII large" evidence="13">
    <location>
        <begin position="42"/>
        <end position="340"/>
    </location>
</feature>
<keyword evidence="15" id="KW-1185">Reference proteome</keyword>
<dbReference type="PROSITE" id="PS00599">
    <property type="entry name" value="AA_TRANSFER_CLASS_2"/>
    <property type="match status" value="1"/>
</dbReference>
<evidence type="ECO:0000256" key="4">
    <source>
        <dbReference type="ARBA" id="ARBA00007970"/>
    </source>
</evidence>
<dbReference type="PANTHER" id="PTHR42885">
    <property type="entry name" value="HISTIDINOL-PHOSPHATE AMINOTRANSFERASE-RELATED"/>
    <property type="match status" value="1"/>
</dbReference>
<evidence type="ECO:0000256" key="3">
    <source>
        <dbReference type="ARBA" id="ARBA00005189"/>
    </source>
</evidence>
<dbReference type="Gene3D" id="3.40.640.10">
    <property type="entry name" value="Type I PLP-dependent aspartate aminotransferase-like (Major domain)"/>
    <property type="match status" value="1"/>
</dbReference>
<dbReference type="RefSeq" id="WP_093368285.1">
    <property type="nucleotide sequence ID" value="NZ_FNCW01000009.1"/>
</dbReference>
<evidence type="ECO:0000313" key="15">
    <source>
        <dbReference type="Proteomes" id="UP000199296"/>
    </source>
</evidence>
<dbReference type="GO" id="GO:0000105">
    <property type="term" value="P:L-histidine biosynthetic process"/>
    <property type="evidence" value="ECO:0007669"/>
    <property type="project" value="UniProtKB-UniRule"/>
</dbReference>
<keyword evidence="7 12" id="KW-0028">Amino-acid biosynthesis</keyword>
<dbReference type="InterPro" id="IPR001917">
    <property type="entry name" value="Aminotrans_II_pyridoxalP_BS"/>
</dbReference>
<evidence type="ECO:0000259" key="13">
    <source>
        <dbReference type="Pfam" id="PF00155"/>
    </source>
</evidence>
<dbReference type="AlphaFoldDB" id="A0A1G7XQX5"/>
<dbReference type="GO" id="GO:0004400">
    <property type="term" value="F:histidinol-phosphate transaminase activity"/>
    <property type="evidence" value="ECO:0007669"/>
    <property type="project" value="UniProtKB-UniRule"/>
</dbReference>
<protein>
    <recommendedName>
        <fullName evidence="12">Histidinol-phosphate aminotransferase</fullName>
        <ecNumber evidence="12">2.6.1.9</ecNumber>
    </recommendedName>
    <alternativeName>
        <fullName evidence="12">Imidazole acetol-phosphate transaminase</fullName>
    </alternativeName>
</protein>
<comment type="subunit">
    <text evidence="5 12">Homodimer.</text>
</comment>
<dbReference type="HAMAP" id="MF_01023">
    <property type="entry name" value="HisC_aminotrans_2"/>
    <property type="match status" value="1"/>
</dbReference>
<dbReference type="UniPathway" id="UPA00031">
    <property type="reaction ID" value="UER00012"/>
</dbReference>
<dbReference type="Gene3D" id="3.90.1150.10">
    <property type="entry name" value="Aspartate Aminotransferase, domain 1"/>
    <property type="match status" value="1"/>
</dbReference>
<dbReference type="InterPro" id="IPR015424">
    <property type="entry name" value="PyrdxlP-dep_Trfase"/>
</dbReference>
<comment type="pathway">
    <text evidence="2 12">Amino-acid biosynthesis; L-histidine biosynthesis; L-histidine from 5-phospho-alpha-D-ribose 1-diphosphate: step 7/9.</text>
</comment>
<accession>A0A1G7XQX5</accession>
<evidence type="ECO:0000256" key="5">
    <source>
        <dbReference type="ARBA" id="ARBA00011738"/>
    </source>
</evidence>
<gene>
    <name evidence="12" type="primary">hisC</name>
    <name evidence="14" type="ORF">SAMN04488027_10970</name>
</gene>
<evidence type="ECO:0000313" key="14">
    <source>
        <dbReference type="EMBL" id="SDG86511.1"/>
    </source>
</evidence>
<feature type="modified residue" description="N6-(pyridoxal phosphate)lysine" evidence="12">
    <location>
        <position position="206"/>
    </location>
</feature>
<dbReference type="EMBL" id="FNCW01000009">
    <property type="protein sequence ID" value="SDG86511.1"/>
    <property type="molecule type" value="Genomic_DNA"/>
</dbReference>
<dbReference type="STRING" id="470826.SAMN04488027_10970"/>
<evidence type="ECO:0000256" key="1">
    <source>
        <dbReference type="ARBA" id="ARBA00001933"/>
    </source>
</evidence>
<comment type="pathway">
    <text evidence="3">Lipid metabolism.</text>
</comment>
<reference evidence="14 15" key="1">
    <citation type="submission" date="2016-10" db="EMBL/GenBank/DDBJ databases">
        <authorList>
            <person name="de Groot N.N."/>
        </authorList>
    </citation>
    <scope>NUCLEOTIDE SEQUENCE [LARGE SCALE GENOMIC DNA]</scope>
    <source>
        <strain evidence="14 15">DSM 19803</strain>
    </source>
</reference>
<evidence type="ECO:0000256" key="7">
    <source>
        <dbReference type="ARBA" id="ARBA00022605"/>
    </source>
</evidence>
<dbReference type="InterPro" id="IPR015421">
    <property type="entry name" value="PyrdxlP-dep_Trfase_major"/>
</dbReference>
<evidence type="ECO:0000256" key="11">
    <source>
        <dbReference type="ARBA" id="ARBA00047481"/>
    </source>
</evidence>
<keyword evidence="8 12" id="KW-0808">Transferase</keyword>
<keyword evidence="9 12" id="KW-0663">Pyridoxal phosphate</keyword>